<dbReference type="Gene3D" id="2.30.42.10">
    <property type="match status" value="1"/>
</dbReference>
<dbReference type="GO" id="GO:0043113">
    <property type="term" value="P:receptor clustering"/>
    <property type="evidence" value="ECO:0007669"/>
    <property type="project" value="TreeGrafter"/>
</dbReference>
<dbReference type="GO" id="GO:0016323">
    <property type="term" value="C:basolateral plasma membrane"/>
    <property type="evidence" value="ECO:0007669"/>
    <property type="project" value="TreeGrafter"/>
</dbReference>
<dbReference type="SUPFAM" id="SSF50156">
    <property type="entry name" value="PDZ domain-like"/>
    <property type="match status" value="1"/>
</dbReference>
<dbReference type="GO" id="GO:0098609">
    <property type="term" value="P:cell-cell adhesion"/>
    <property type="evidence" value="ECO:0007669"/>
    <property type="project" value="TreeGrafter"/>
</dbReference>
<organism evidence="2 3">
    <name type="scientific">Caerostris extrusa</name>
    <name type="common">Bark spider</name>
    <name type="synonym">Caerostris bankana</name>
    <dbReference type="NCBI Taxonomy" id="172846"/>
    <lineage>
        <taxon>Eukaryota</taxon>
        <taxon>Metazoa</taxon>
        <taxon>Ecdysozoa</taxon>
        <taxon>Arthropoda</taxon>
        <taxon>Chelicerata</taxon>
        <taxon>Arachnida</taxon>
        <taxon>Araneae</taxon>
        <taxon>Araneomorphae</taxon>
        <taxon>Entelegynae</taxon>
        <taxon>Araneoidea</taxon>
        <taxon>Araneidae</taxon>
        <taxon>Caerostris</taxon>
    </lineage>
</organism>
<dbReference type="PROSITE" id="PS50106">
    <property type="entry name" value="PDZ"/>
    <property type="match status" value="1"/>
</dbReference>
<dbReference type="InterPro" id="IPR050614">
    <property type="entry name" value="Synaptic_Scaffolding_LAP-MAGUK"/>
</dbReference>
<dbReference type="InterPro" id="IPR001478">
    <property type="entry name" value="PDZ"/>
</dbReference>
<reference evidence="2 3" key="1">
    <citation type="submission" date="2021-06" db="EMBL/GenBank/DDBJ databases">
        <title>Caerostris extrusa draft genome.</title>
        <authorList>
            <person name="Kono N."/>
            <person name="Arakawa K."/>
        </authorList>
    </citation>
    <scope>NUCLEOTIDE SEQUENCE [LARGE SCALE GENOMIC DNA]</scope>
</reference>
<protein>
    <submittedName>
        <fullName evidence="2">Leucine-rich repeat-containing protein 7</fullName>
    </submittedName>
</protein>
<dbReference type="AlphaFoldDB" id="A0AAV4V1S5"/>
<dbReference type="GO" id="GO:0098968">
    <property type="term" value="P:neurotransmitter receptor transport postsynaptic membrane to endosome"/>
    <property type="evidence" value="ECO:0007669"/>
    <property type="project" value="TreeGrafter"/>
</dbReference>
<proteinExistence type="predicted"/>
<keyword evidence="3" id="KW-1185">Reference proteome</keyword>
<evidence type="ECO:0000259" key="1">
    <source>
        <dbReference type="PROSITE" id="PS50106"/>
    </source>
</evidence>
<dbReference type="InterPro" id="IPR036034">
    <property type="entry name" value="PDZ_sf"/>
</dbReference>
<dbReference type="PANTHER" id="PTHR23119:SF50">
    <property type="entry name" value="PDZ DOMAIN-CONTAINING PROTEIN"/>
    <property type="match status" value="1"/>
</dbReference>
<dbReference type="GO" id="GO:0005912">
    <property type="term" value="C:adherens junction"/>
    <property type="evidence" value="ECO:0007669"/>
    <property type="project" value="TreeGrafter"/>
</dbReference>
<name>A0AAV4V1S5_CAEEX</name>
<dbReference type="GO" id="GO:0045211">
    <property type="term" value="C:postsynaptic membrane"/>
    <property type="evidence" value="ECO:0007669"/>
    <property type="project" value="TreeGrafter"/>
</dbReference>
<dbReference type="GO" id="GO:0098887">
    <property type="term" value="P:neurotransmitter receptor transport, endosome to postsynaptic membrane"/>
    <property type="evidence" value="ECO:0007669"/>
    <property type="project" value="TreeGrafter"/>
</dbReference>
<dbReference type="EMBL" id="BPLR01013770">
    <property type="protein sequence ID" value="GIY63649.1"/>
    <property type="molecule type" value="Genomic_DNA"/>
</dbReference>
<evidence type="ECO:0000313" key="3">
    <source>
        <dbReference type="Proteomes" id="UP001054945"/>
    </source>
</evidence>
<sequence>MLEVKVYGTVPCNRGKNPELGFSIEGGIGSPRNPGKPYDNGIYVAHVLDDGPANNLLKPGDKILQVDGKDFTQLDHNKAVAVLQESGATVSLMVSRQ</sequence>
<dbReference type="Proteomes" id="UP001054945">
    <property type="component" value="Unassembled WGS sequence"/>
</dbReference>
<dbReference type="GO" id="GO:0045197">
    <property type="term" value="P:establishment or maintenance of epithelial cell apical/basal polarity"/>
    <property type="evidence" value="ECO:0007669"/>
    <property type="project" value="TreeGrafter"/>
</dbReference>
<dbReference type="SMART" id="SM00228">
    <property type="entry name" value="PDZ"/>
    <property type="match status" value="1"/>
</dbReference>
<dbReference type="GO" id="GO:0014069">
    <property type="term" value="C:postsynaptic density"/>
    <property type="evidence" value="ECO:0007669"/>
    <property type="project" value="TreeGrafter"/>
</dbReference>
<dbReference type="PANTHER" id="PTHR23119">
    <property type="entry name" value="DISCS LARGE"/>
    <property type="match status" value="1"/>
</dbReference>
<comment type="caution">
    <text evidence="2">The sequence shown here is derived from an EMBL/GenBank/DDBJ whole genome shotgun (WGS) entry which is preliminary data.</text>
</comment>
<feature type="domain" description="PDZ" evidence="1">
    <location>
        <begin position="9"/>
        <end position="97"/>
    </location>
</feature>
<accession>A0AAV4V1S5</accession>
<gene>
    <name evidence="2" type="primary">LRRC7</name>
    <name evidence="2" type="ORF">CEXT_786131</name>
</gene>
<dbReference type="Pfam" id="PF00595">
    <property type="entry name" value="PDZ"/>
    <property type="match status" value="1"/>
</dbReference>
<dbReference type="GO" id="GO:0019901">
    <property type="term" value="F:protein kinase binding"/>
    <property type="evidence" value="ECO:0007669"/>
    <property type="project" value="TreeGrafter"/>
</dbReference>
<evidence type="ECO:0000313" key="2">
    <source>
        <dbReference type="EMBL" id="GIY63649.1"/>
    </source>
</evidence>